<dbReference type="AlphaFoldDB" id="A0A4Z0LDC9"/>
<keyword evidence="3" id="KW-1185">Reference proteome</keyword>
<name>A0A4Z0LDC9_9FLAO</name>
<accession>A0A4Z0LDC9</accession>
<evidence type="ECO:0000313" key="2">
    <source>
        <dbReference type="EMBL" id="TGD59890.1"/>
    </source>
</evidence>
<feature type="signal peptide" evidence="1">
    <location>
        <begin position="1"/>
        <end position="22"/>
    </location>
</feature>
<evidence type="ECO:0000256" key="1">
    <source>
        <dbReference type="SAM" id="SignalP"/>
    </source>
</evidence>
<protein>
    <submittedName>
        <fullName evidence="2">Uncharacterized protein</fullName>
    </submittedName>
</protein>
<feature type="chain" id="PRO_5021382908" evidence="1">
    <location>
        <begin position="23"/>
        <end position="152"/>
    </location>
</feature>
<gene>
    <name evidence="2" type="ORF">E4635_02870</name>
</gene>
<dbReference type="Proteomes" id="UP000297407">
    <property type="component" value="Unassembled WGS sequence"/>
</dbReference>
<dbReference type="RefSeq" id="WP_135525096.1">
    <property type="nucleotide sequence ID" value="NZ_SRLH01000001.1"/>
</dbReference>
<keyword evidence="1" id="KW-0732">Signal</keyword>
<organism evidence="2 3">
    <name type="scientific">Flavobacterium humi</name>
    <dbReference type="NCBI Taxonomy" id="2562683"/>
    <lineage>
        <taxon>Bacteria</taxon>
        <taxon>Pseudomonadati</taxon>
        <taxon>Bacteroidota</taxon>
        <taxon>Flavobacteriia</taxon>
        <taxon>Flavobacteriales</taxon>
        <taxon>Flavobacteriaceae</taxon>
        <taxon>Flavobacterium</taxon>
    </lineage>
</organism>
<proteinExistence type="predicted"/>
<evidence type="ECO:0000313" key="3">
    <source>
        <dbReference type="Proteomes" id="UP000297407"/>
    </source>
</evidence>
<dbReference type="OrthoDB" id="1363091at2"/>
<dbReference type="EMBL" id="SRLH01000001">
    <property type="protein sequence ID" value="TGD59890.1"/>
    <property type="molecule type" value="Genomic_DNA"/>
</dbReference>
<comment type="caution">
    <text evidence="2">The sequence shown here is derived from an EMBL/GenBank/DDBJ whole genome shotgun (WGS) entry which is preliminary data.</text>
</comment>
<sequence length="152" mass="17590">MHLHTTILFFFSLALWPHLANAQDTIRLEKKPKAILHSWYPEHKKFPTLKVGKGEILFTTIPEFKNSSLRNNDIDLHTDNSQVQIEETDKTNQYIVTIHPTDAKYVAFEVWLDLKGKSILILQNGTWKNATELYKAKGNRILIDTVKLQLGH</sequence>
<reference evidence="2 3" key="1">
    <citation type="submission" date="2019-04" db="EMBL/GenBank/DDBJ databases">
        <title>Flavobacterium sp. strain DS2-A Genome sequencing and assembly.</title>
        <authorList>
            <person name="Kim I."/>
        </authorList>
    </citation>
    <scope>NUCLEOTIDE SEQUENCE [LARGE SCALE GENOMIC DNA]</scope>
    <source>
        <strain evidence="2 3">DS2-A</strain>
    </source>
</reference>